<dbReference type="EMBL" id="JAHRIN010026153">
    <property type="protein sequence ID" value="MEQ2200519.1"/>
    <property type="molecule type" value="Genomic_DNA"/>
</dbReference>
<name>A0ABV0QXN3_9TELE</name>
<gene>
    <name evidence="2" type="ORF">XENOCAPTIV_030479</name>
</gene>
<protein>
    <recommendedName>
        <fullName evidence="1">Glycoside hydrolase family 38 central domain-containing protein</fullName>
    </recommendedName>
</protein>
<dbReference type="Pfam" id="PF01074">
    <property type="entry name" value="Glyco_hydro_38N"/>
    <property type="match status" value="1"/>
</dbReference>
<dbReference type="PANTHER" id="PTHR46017:SF1">
    <property type="entry name" value="ALPHA-MANNOSIDASE 2C1"/>
    <property type="match status" value="1"/>
</dbReference>
<evidence type="ECO:0000259" key="1">
    <source>
        <dbReference type="SMART" id="SM00872"/>
    </source>
</evidence>
<organism evidence="2 3">
    <name type="scientific">Xenoophorus captivus</name>
    <dbReference type="NCBI Taxonomy" id="1517983"/>
    <lineage>
        <taxon>Eukaryota</taxon>
        <taxon>Metazoa</taxon>
        <taxon>Chordata</taxon>
        <taxon>Craniata</taxon>
        <taxon>Vertebrata</taxon>
        <taxon>Euteleostomi</taxon>
        <taxon>Actinopterygii</taxon>
        <taxon>Neopterygii</taxon>
        <taxon>Teleostei</taxon>
        <taxon>Neoteleostei</taxon>
        <taxon>Acanthomorphata</taxon>
        <taxon>Ovalentaria</taxon>
        <taxon>Atherinomorphae</taxon>
        <taxon>Cyprinodontiformes</taxon>
        <taxon>Goodeidae</taxon>
        <taxon>Xenoophorus</taxon>
    </lineage>
</organism>
<keyword evidence="3" id="KW-1185">Reference proteome</keyword>
<reference evidence="2 3" key="1">
    <citation type="submission" date="2021-06" db="EMBL/GenBank/DDBJ databases">
        <authorList>
            <person name="Palmer J.M."/>
        </authorList>
    </citation>
    <scope>NUCLEOTIDE SEQUENCE [LARGE SCALE GENOMIC DNA]</scope>
    <source>
        <strain evidence="2 3">XC_2019</strain>
        <tissue evidence="2">Muscle</tissue>
    </source>
</reference>
<evidence type="ECO:0000313" key="2">
    <source>
        <dbReference type="EMBL" id="MEQ2200519.1"/>
    </source>
</evidence>
<feature type="domain" description="Glycoside hydrolase family 38 central" evidence="1">
    <location>
        <begin position="186"/>
        <end position="270"/>
    </location>
</feature>
<dbReference type="InterPro" id="IPR037094">
    <property type="entry name" value="Glyco_hydro_38_cen_sf"/>
</dbReference>
<dbReference type="SMART" id="SM00872">
    <property type="entry name" value="Alpha-mann_mid"/>
    <property type="match status" value="1"/>
</dbReference>
<comment type="caution">
    <text evidence="2">The sequence shown here is derived from an EMBL/GenBank/DDBJ whole genome shotgun (WGS) entry which is preliminary data.</text>
</comment>
<evidence type="ECO:0000313" key="3">
    <source>
        <dbReference type="Proteomes" id="UP001434883"/>
    </source>
</evidence>
<dbReference type="InterPro" id="IPR011330">
    <property type="entry name" value="Glyco_hydro/deAcase_b/a-brl"/>
</dbReference>
<sequence length="360" mass="40282">MVWRDGQPVQELGDGEQRGYQALFTANEMVNLCDPFDPSSFSKAHSLAHKFFHQRNGESQHTVHAMGHCHIDSVFTLFFASGPTVSVGKELVSGTFLQDPGLREERPVHSSGRNMGGNGRANHSAALFGFGDGGGGPTQLMLDRLSLVQDTDGLPKVQMSSPAKLFSQLQADSGLLCTWTGELFLELHNGTYTTQAQVEPEESLDPCCFCFLQIKRENRQCEALLHDVEAACSLALCRSEKFLYPAEKLQHLWRFKYNLHFNQKNYETPRSLVRAPSVGLAPVKETKPVTPVSITPQVITTKRFISEQFTFYISNCVLCMFTGSRQGPYGEWDFTGGRLQRWHTGLTVFNQCKQVKVDHK</sequence>
<dbReference type="PANTHER" id="PTHR46017">
    <property type="entry name" value="ALPHA-MANNOSIDASE 2C1"/>
    <property type="match status" value="1"/>
</dbReference>
<accession>A0ABV0QXN3</accession>
<dbReference type="InterPro" id="IPR000602">
    <property type="entry name" value="Glyco_hydro_38_N"/>
</dbReference>
<dbReference type="Gene3D" id="1.20.1270.50">
    <property type="entry name" value="Glycoside hydrolase family 38, central domain"/>
    <property type="match status" value="1"/>
</dbReference>
<dbReference type="SUPFAM" id="SSF88713">
    <property type="entry name" value="Glycoside hydrolase/deacetylase"/>
    <property type="match status" value="1"/>
</dbReference>
<dbReference type="Proteomes" id="UP001434883">
    <property type="component" value="Unassembled WGS sequence"/>
</dbReference>
<dbReference type="InterPro" id="IPR015341">
    <property type="entry name" value="Glyco_hydro_38_cen"/>
</dbReference>
<proteinExistence type="predicted"/>